<reference evidence="2 3" key="1">
    <citation type="submission" date="2016-09" db="EMBL/GenBank/DDBJ databases">
        <title>Draft genome sequence of the soil isolate, Lysinibacillus fusiformis M5, a potential hypoxanthine producer.</title>
        <authorList>
            <person name="Gallegos-Monterrosa R."/>
            <person name="Maroti G."/>
            <person name="Balint B."/>
            <person name="Kovacs A.T."/>
        </authorList>
    </citation>
    <scope>NUCLEOTIDE SEQUENCE [LARGE SCALE GENOMIC DNA]</scope>
    <source>
        <strain evidence="2 3">M5</strain>
    </source>
</reference>
<dbReference type="AlphaFoldDB" id="A0A1E4R2J4"/>
<protein>
    <recommendedName>
        <fullName evidence="4">YitT family protein</fullName>
    </recommendedName>
</protein>
<dbReference type="Pfam" id="PF19700">
    <property type="entry name" value="DUF6198"/>
    <property type="match status" value="1"/>
</dbReference>
<feature type="transmembrane region" description="Helical" evidence="1">
    <location>
        <begin position="77"/>
        <end position="97"/>
    </location>
</feature>
<keyword evidence="1" id="KW-0472">Membrane</keyword>
<evidence type="ECO:0000256" key="1">
    <source>
        <dbReference type="SAM" id="Phobius"/>
    </source>
</evidence>
<dbReference type="PANTHER" id="PTHR40078">
    <property type="entry name" value="INTEGRAL MEMBRANE PROTEIN-RELATED"/>
    <property type="match status" value="1"/>
</dbReference>
<name>A0A1E4R2J4_9BACI</name>
<dbReference type="OrthoDB" id="154912at2"/>
<accession>A0A1E4R2J4</accession>
<keyword evidence="1" id="KW-0812">Transmembrane</keyword>
<dbReference type="Proteomes" id="UP000094784">
    <property type="component" value="Unassembled WGS sequence"/>
</dbReference>
<evidence type="ECO:0000313" key="2">
    <source>
        <dbReference type="EMBL" id="ODV54649.1"/>
    </source>
</evidence>
<organism evidence="2 3">
    <name type="scientific">Lysinibacillus fusiformis</name>
    <dbReference type="NCBI Taxonomy" id="28031"/>
    <lineage>
        <taxon>Bacteria</taxon>
        <taxon>Bacillati</taxon>
        <taxon>Bacillota</taxon>
        <taxon>Bacilli</taxon>
        <taxon>Bacillales</taxon>
        <taxon>Bacillaceae</taxon>
        <taxon>Lysinibacillus</taxon>
    </lineage>
</organism>
<gene>
    <name evidence="2" type="ORF">BG258_01495</name>
</gene>
<keyword evidence="1" id="KW-1133">Transmembrane helix</keyword>
<feature type="transmembrane region" description="Helical" evidence="1">
    <location>
        <begin position="47"/>
        <end position="65"/>
    </location>
</feature>
<evidence type="ECO:0000313" key="3">
    <source>
        <dbReference type="Proteomes" id="UP000094784"/>
    </source>
</evidence>
<dbReference type="InterPro" id="IPR038750">
    <property type="entry name" value="YczE/YyaS-like"/>
</dbReference>
<sequence length="211" mass="23355">MRKIMGWRWTFFIGGLIVMSLGITMSIKGKIIGTSPWDVLHVGLLQNFGLTIGTWSILTGLFIVASTSIVLREWPKIGTWLNMLLIGSFIDVFNWLLPSTDVYSLQITYFIIGLFVLSFGCGMYIAPNMGAGPRDTLMMILVEKFGGTIKTARMGIEVLVTIVGWLLGGPVGVGTVLIALTSGYIVQYSLPYCRKVLMKCIGHIEDMKPFY</sequence>
<proteinExistence type="predicted"/>
<dbReference type="PANTHER" id="PTHR40078:SF1">
    <property type="entry name" value="INTEGRAL MEMBRANE PROTEIN"/>
    <property type="match status" value="1"/>
</dbReference>
<comment type="caution">
    <text evidence="2">The sequence shown here is derived from an EMBL/GenBank/DDBJ whole genome shotgun (WGS) entry which is preliminary data.</text>
</comment>
<dbReference type="EMBL" id="MECQ01000001">
    <property type="protein sequence ID" value="ODV54649.1"/>
    <property type="molecule type" value="Genomic_DNA"/>
</dbReference>
<feature type="transmembrane region" description="Helical" evidence="1">
    <location>
        <begin position="103"/>
        <end position="126"/>
    </location>
</feature>
<feature type="transmembrane region" description="Helical" evidence="1">
    <location>
        <begin position="7"/>
        <end position="27"/>
    </location>
</feature>
<evidence type="ECO:0008006" key="4">
    <source>
        <dbReference type="Google" id="ProtNLM"/>
    </source>
</evidence>
<dbReference type="RefSeq" id="WP_069479912.1">
    <property type="nucleotide sequence ID" value="NZ_KV766182.1"/>
</dbReference>